<organism evidence="1 2">
    <name type="scientific">Pandoraea apista</name>
    <dbReference type="NCBI Taxonomy" id="93218"/>
    <lineage>
        <taxon>Bacteria</taxon>
        <taxon>Pseudomonadati</taxon>
        <taxon>Pseudomonadota</taxon>
        <taxon>Betaproteobacteria</taxon>
        <taxon>Burkholderiales</taxon>
        <taxon>Burkholderiaceae</taxon>
        <taxon>Pandoraea</taxon>
    </lineage>
</organism>
<dbReference type="EMBL" id="CABPSX010000004">
    <property type="protein sequence ID" value="VVG71519.1"/>
    <property type="molecule type" value="Genomic_DNA"/>
</dbReference>
<evidence type="ECO:0000313" key="1">
    <source>
        <dbReference type="EMBL" id="VVG71519.1"/>
    </source>
</evidence>
<dbReference type="AlphaFoldDB" id="A0A5E5P6V2"/>
<accession>A0A5E5P6V2</accession>
<reference evidence="1 2" key="1">
    <citation type="submission" date="2019-08" db="EMBL/GenBank/DDBJ databases">
        <authorList>
            <person name="Peeters C."/>
        </authorList>
    </citation>
    <scope>NUCLEOTIDE SEQUENCE [LARGE SCALE GENOMIC DNA]</scope>
    <source>
        <strain evidence="1 2">LMG 18089</strain>
    </source>
</reference>
<dbReference type="Proteomes" id="UP000364291">
    <property type="component" value="Unassembled WGS sequence"/>
</dbReference>
<proteinExistence type="predicted"/>
<gene>
    <name evidence="1" type="ORF">PAP18089_02498</name>
</gene>
<name>A0A5E5P6V2_9BURK</name>
<sequence length="74" mass="7882">MRSVIRPPGQAAFTGFAVWQCAKGAYVINPSDSPKGKLMFGNPKRQIHIARYSDFASAWAGALKVGPNGGVVYA</sequence>
<evidence type="ECO:0000313" key="2">
    <source>
        <dbReference type="Proteomes" id="UP000364291"/>
    </source>
</evidence>
<protein>
    <submittedName>
        <fullName evidence="1">Uncharacterized protein</fullName>
    </submittedName>
</protein>